<dbReference type="EMBL" id="CAUEEQ010062430">
    <property type="protein sequence ID" value="CAJ0964692.1"/>
    <property type="molecule type" value="Genomic_DNA"/>
</dbReference>
<reference evidence="3" key="1">
    <citation type="submission" date="2023-07" db="EMBL/GenBank/DDBJ databases">
        <authorList>
            <person name="Stuckert A."/>
        </authorList>
    </citation>
    <scope>NUCLEOTIDE SEQUENCE</scope>
</reference>
<dbReference type="Proteomes" id="UP001176940">
    <property type="component" value="Unassembled WGS sequence"/>
</dbReference>
<evidence type="ECO:0000256" key="2">
    <source>
        <dbReference type="ARBA" id="ARBA00022946"/>
    </source>
</evidence>
<evidence type="ECO:0000313" key="4">
    <source>
        <dbReference type="Proteomes" id="UP001176940"/>
    </source>
</evidence>
<protein>
    <submittedName>
        <fullName evidence="3">Uncharacterized protein</fullName>
    </submittedName>
</protein>
<name>A0ABN9MEG2_9NEOB</name>
<dbReference type="InterPro" id="IPR003690">
    <property type="entry name" value="MTERF"/>
</dbReference>
<proteinExistence type="inferred from homology"/>
<keyword evidence="4" id="KW-1185">Reference proteome</keyword>
<comment type="similarity">
    <text evidence="1">Belongs to the mTERF family.</text>
</comment>
<dbReference type="PANTHER" id="PTHR15437:SF1">
    <property type="entry name" value="TRANSCRIPTION TERMINATION FACTOR 2, MITOCHONDRIAL"/>
    <property type="match status" value="1"/>
</dbReference>
<gene>
    <name evidence="3" type="ORF">RIMI_LOCUS19494425</name>
</gene>
<dbReference type="Gene3D" id="1.25.70.10">
    <property type="entry name" value="Transcription termination factor 3, mitochondrial"/>
    <property type="match status" value="1"/>
</dbReference>
<dbReference type="Pfam" id="PF02536">
    <property type="entry name" value="mTERF"/>
    <property type="match status" value="1"/>
</dbReference>
<evidence type="ECO:0000256" key="1">
    <source>
        <dbReference type="ARBA" id="ARBA00007692"/>
    </source>
</evidence>
<evidence type="ECO:0000313" key="3">
    <source>
        <dbReference type="EMBL" id="CAJ0964692.1"/>
    </source>
</evidence>
<comment type="caution">
    <text evidence="3">The sequence shown here is derived from an EMBL/GenBank/DDBJ whole genome shotgun (WGS) entry which is preliminary data.</text>
</comment>
<dbReference type="PANTHER" id="PTHR15437">
    <property type="entry name" value="TRANSCRIPTION TERMINATION FACTOR, MITOCHONDRIAL"/>
    <property type="match status" value="1"/>
</dbReference>
<organism evidence="3 4">
    <name type="scientific">Ranitomeya imitator</name>
    <name type="common">mimic poison frog</name>
    <dbReference type="NCBI Taxonomy" id="111125"/>
    <lineage>
        <taxon>Eukaryota</taxon>
        <taxon>Metazoa</taxon>
        <taxon>Chordata</taxon>
        <taxon>Craniata</taxon>
        <taxon>Vertebrata</taxon>
        <taxon>Euteleostomi</taxon>
        <taxon>Amphibia</taxon>
        <taxon>Batrachia</taxon>
        <taxon>Anura</taxon>
        <taxon>Neobatrachia</taxon>
        <taxon>Hyloidea</taxon>
        <taxon>Dendrobatidae</taxon>
        <taxon>Dendrobatinae</taxon>
        <taxon>Ranitomeya</taxon>
    </lineage>
</organism>
<dbReference type="SMART" id="SM00733">
    <property type="entry name" value="Mterf"/>
    <property type="match status" value="5"/>
</dbReference>
<dbReference type="InterPro" id="IPR038538">
    <property type="entry name" value="MTERF_sf"/>
</dbReference>
<sequence>MYQQIIVSGIVHGTRNFTNSDFTPDTQKGAIENKRTIDNLYKLSVNIKKIRRLKSWVLYKDVAYVEETANILKKMGANDVTVANILESCPEAFLQEPKEINTSKSIWNLVCPKDGELITLIEKFPDSFFICKSPTNQRDNIKYFQDLGLNNKIVSRLLTSAPQIFCNQVEDNKKMVDALEENYINLGGTKENFKTWIMKLISQDPFVLLKAKKSMKENLKFLQDLGFQDEKVLKLLAKLKGFVFDLNKDTMKKGVLFTMSTFECNNEELRELVMKSPALLYYSVPLLEERLQLLLREGATLNQVKECPNVLELTPQIVQFRARKIKQLGRRIQDQSLEILNGTRKDFEANYGKLQVRKERPLYNPVAPLKVEE</sequence>
<keyword evidence="2" id="KW-0809">Transit peptide</keyword>
<accession>A0ABN9MEG2</accession>